<evidence type="ECO:0000313" key="7">
    <source>
        <dbReference type="EMBL" id="GII31286.1"/>
    </source>
</evidence>
<keyword evidence="3" id="KW-0324">Glycolysis</keyword>
<evidence type="ECO:0000256" key="5">
    <source>
        <dbReference type="PIRSR" id="PIRSR613078-2"/>
    </source>
</evidence>
<feature type="binding site" evidence="5">
    <location>
        <position position="99"/>
    </location>
    <ligand>
        <name>substrate</name>
    </ligand>
</feature>
<name>A0A8J3TS45_9ACTN</name>
<evidence type="ECO:0000256" key="3">
    <source>
        <dbReference type="ARBA" id="ARBA00023152"/>
    </source>
</evidence>
<dbReference type="Pfam" id="PF00300">
    <property type="entry name" value="His_Phos_1"/>
    <property type="match status" value="1"/>
</dbReference>
<feature type="site" description="Transition state stabilizer" evidence="6">
    <location>
        <position position="198"/>
    </location>
</feature>
<dbReference type="PANTHER" id="PTHR11931">
    <property type="entry name" value="PHOSPHOGLYCERATE MUTASE"/>
    <property type="match status" value="1"/>
</dbReference>
<sequence>MSWMFGRAAHSVEGMSVSTPLCDHAAASGPVVLRALRHGESTSNVAWAEALAGSTAIVPSDDMKISLTDRGRRQAAAVGRWLSALDQPPDMVWCSPYLRAEQTWSLARRELVAAGREAPCERVDDRLRDRHRGLLHHLPPAVVEERFPGEAAREGREGMLGYRPPDGESFMDVAARLRSAWQDIRGDAAHQRVLIVAHDAVVLLLRQILEGLSDDEILAITAGGLAGNGSVTTWERQDKRFRLASYDFRGHLRP</sequence>
<dbReference type="SMART" id="SM00855">
    <property type="entry name" value="PGAM"/>
    <property type="match status" value="1"/>
</dbReference>
<dbReference type="AlphaFoldDB" id="A0A8J3TS45"/>
<dbReference type="EMBL" id="BOOO01000024">
    <property type="protein sequence ID" value="GII31286.1"/>
    <property type="molecule type" value="Genomic_DNA"/>
</dbReference>
<evidence type="ECO:0000313" key="8">
    <source>
        <dbReference type="Proteomes" id="UP000650628"/>
    </source>
</evidence>
<dbReference type="EC" id="5.4.2.11" evidence="2"/>
<dbReference type="GO" id="GO:0006096">
    <property type="term" value="P:glycolytic process"/>
    <property type="evidence" value="ECO:0007669"/>
    <property type="project" value="UniProtKB-KW"/>
</dbReference>
<dbReference type="InterPro" id="IPR013078">
    <property type="entry name" value="His_Pase_superF_clade-1"/>
</dbReference>
<evidence type="ECO:0000256" key="4">
    <source>
        <dbReference type="ARBA" id="ARBA00023235"/>
    </source>
</evidence>
<dbReference type="Proteomes" id="UP000650628">
    <property type="component" value="Unassembled WGS sequence"/>
</dbReference>
<dbReference type="GO" id="GO:0004619">
    <property type="term" value="F:phosphoglycerate mutase activity"/>
    <property type="evidence" value="ECO:0007669"/>
    <property type="project" value="UniProtKB-EC"/>
</dbReference>
<proteinExistence type="inferred from homology"/>
<comment type="caution">
    <text evidence="7">The sequence shown here is derived from an EMBL/GenBank/DDBJ whole genome shotgun (WGS) entry which is preliminary data.</text>
</comment>
<evidence type="ECO:0000256" key="6">
    <source>
        <dbReference type="PIRSR" id="PIRSR613078-3"/>
    </source>
</evidence>
<accession>A0A8J3TS45</accession>
<dbReference type="SUPFAM" id="SSF53254">
    <property type="entry name" value="Phosphoglycerate mutase-like"/>
    <property type="match status" value="1"/>
</dbReference>
<evidence type="ECO:0000256" key="1">
    <source>
        <dbReference type="ARBA" id="ARBA00006717"/>
    </source>
</evidence>
<evidence type="ECO:0000256" key="2">
    <source>
        <dbReference type="ARBA" id="ARBA00012028"/>
    </source>
</evidence>
<keyword evidence="8" id="KW-1185">Reference proteome</keyword>
<protein>
    <recommendedName>
        <fullName evidence="2">phosphoglycerate mutase (2,3-diphosphoglycerate-dependent)</fullName>
        <ecNumber evidence="2">5.4.2.11</ecNumber>
    </recommendedName>
</protein>
<dbReference type="InterPro" id="IPR029033">
    <property type="entry name" value="His_PPase_superfam"/>
</dbReference>
<keyword evidence="4" id="KW-0413">Isomerase</keyword>
<dbReference type="InterPro" id="IPR005952">
    <property type="entry name" value="Phosphogly_mut1"/>
</dbReference>
<dbReference type="Gene3D" id="3.40.50.1240">
    <property type="entry name" value="Phosphoglycerate mutase-like"/>
    <property type="match status" value="1"/>
</dbReference>
<gene>
    <name evidence="7" type="primary">gpm_2</name>
    <name evidence="7" type="ORF">Pmi06nite_47280</name>
</gene>
<reference evidence="7 8" key="1">
    <citation type="submission" date="2021-01" db="EMBL/GenBank/DDBJ databases">
        <title>Whole genome shotgun sequence of Planotetraspora mira NBRC 15435.</title>
        <authorList>
            <person name="Komaki H."/>
            <person name="Tamura T."/>
        </authorList>
    </citation>
    <scope>NUCLEOTIDE SEQUENCE [LARGE SCALE GENOMIC DNA]</scope>
    <source>
        <strain evidence="7 8">NBRC 15435</strain>
    </source>
</reference>
<dbReference type="CDD" id="cd07067">
    <property type="entry name" value="HP_PGM_like"/>
    <property type="match status" value="1"/>
</dbReference>
<comment type="similarity">
    <text evidence="1">Belongs to the phosphoglycerate mutase family. BPG-dependent PGAM subfamily.</text>
</comment>
<organism evidence="7 8">
    <name type="scientific">Planotetraspora mira</name>
    <dbReference type="NCBI Taxonomy" id="58121"/>
    <lineage>
        <taxon>Bacteria</taxon>
        <taxon>Bacillati</taxon>
        <taxon>Actinomycetota</taxon>
        <taxon>Actinomycetes</taxon>
        <taxon>Streptosporangiales</taxon>
        <taxon>Streptosporangiaceae</taxon>
        <taxon>Planotetraspora</taxon>
    </lineage>
</organism>